<dbReference type="AlphaFoldDB" id="A0A5M9ZKN9"/>
<sequence>MGFDDGLGDMDDDALRESFDDAADALAGRLIRLAWTAVRDGGEPEARRMAEYARLRRDRASTRMDDRERMIALIRAWRARRDALEGLP</sequence>
<dbReference type="Proteomes" id="UP000410049">
    <property type="component" value="Unassembled WGS sequence"/>
</dbReference>
<evidence type="ECO:0000313" key="1">
    <source>
        <dbReference type="EMBL" id="KAA8828197.1"/>
    </source>
</evidence>
<organism evidence="1 2">
    <name type="scientific">Bifidobacterium myosotis</name>
    <dbReference type="NCBI Taxonomy" id="1630166"/>
    <lineage>
        <taxon>Bacteria</taxon>
        <taxon>Bacillati</taxon>
        <taxon>Actinomycetota</taxon>
        <taxon>Actinomycetes</taxon>
        <taxon>Bifidobacteriales</taxon>
        <taxon>Bifidobacteriaceae</taxon>
        <taxon>Bifidobacterium</taxon>
    </lineage>
</organism>
<dbReference type="EMBL" id="RZUH01000004">
    <property type="protein sequence ID" value="KAA8828197.1"/>
    <property type="molecule type" value="Genomic_DNA"/>
</dbReference>
<comment type="caution">
    <text evidence="1">The sequence shown here is derived from an EMBL/GenBank/DDBJ whole genome shotgun (WGS) entry which is preliminary data.</text>
</comment>
<protein>
    <submittedName>
        <fullName evidence="1">Uncharacterized protein</fullName>
    </submittedName>
</protein>
<reference evidence="1 2" key="1">
    <citation type="journal article" date="2019" name="Syst. Appl. Microbiol.">
        <title>Characterization of Bifidobacterium species in feaces of the Egyptian fruit bat: Description of B. vespertilionis sp. nov. and B. rousetti sp. nov.</title>
        <authorList>
            <person name="Modesto M."/>
            <person name="Satti M."/>
            <person name="Watanabe K."/>
            <person name="Puglisi E."/>
            <person name="Morelli L."/>
            <person name="Huang C.-H."/>
            <person name="Liou J.-S."/>
            <person name="Miyashita M."/>
            <person name="Tamura T."/>
            <person name="Saito S."/>
            <person name="Mori K."/>
            <person name="Huang L."/>
            <person name="Sciavilla P."/>
            <person name="Sandri C."/>
            <person name="Spiezio C."/>
            <person name="Vitali F."/>
            <person name="Cavalieri D."/>
            <person name="Perpetuini G."/>
            <person name="Tofalo R."/>
            <person name="Bonetti A."/>
            <person name="Arita M."/>
            <person name="Mattarelli P."/>
        </authorList>
    </citation>
    <scope>NUCLEOTIDE SEQUENCE [LARGE SCALE GENOMIC DNA]</scope>
    <source>
        <strain evidence="1 2">RST17</strain>
    </source>
</reference>
<dbReference type="RefSeq" id="WP_150379365.1">
    <property type="nucleotide sequence ID" value="NZ_RZUH01000004.1"/>
</dbReference>
<evidence type="ECO:0000313" key="2">
    <source>
        <dbReference type="Proteomes" id="UP000410049"/>
    </source>
</evidence>
<proteinExistence type="predicted"/>
<name>A0A5M9ZKN9_9BIFI</name>
<gene>
    <name evidence="1" type="ORF">EMO91_07105</name>
</gene>
<accession>A0A5M9ZKN9</accession>